<keyword evidence="1" id="KW-1133">Transmembrane helix</keyword>
<name>W7XI07_TETTS</name>
<dbReference type="Proteomes" id="UP000009168">
    <property type="component" value="Unassembled WGS sequence"/>
</dbReference>
<feature type="transmembrane region" description="Helical" evidence="1">
    <location>
        <begin position="133"/>
        <end position="154"/>
    </location>
</feature>
<organism evidence="2 3">
    <name type="scientific">Tetrahymena thermophila (strain SB210)</name>
    <dbReference type="NCBI Taxonomy" id="312017"/>
    <lineage>
        <taxon>Eukaryota</taxon>
        <taxon>Sar</taxon>
        <taxon>Alveolata</taxon>
        <taxon>Ciliophora</taxon>
        <taxon>Intramacronucleata</taxon>
        <taxon>Oligohymenophorea</taxon>
        <taxon>Hymenostomatida</taxon>
        <taxon>Tetrahymenina</taxon>
        <taxon>Tetrahymenidae</taxon>
        <taxon>Tetrahymena</taxon>
    </lineage>
</organism>
<proteinExistence type="predicted"/>
<gene>
    <name evidence="2" type="ORF">TTHERM_000188729</name>
</gene>
<dbReference type="GeneID" id="24437708"/>
<keyword evidence="3" id="KW-1185">Reference proteome</keyword>
<dbReference type="KEGG" id="tet:TTHERM_000188729"/>
<evidence type="ECO:0000313" key="2">
    <source>
        <dbReference type="EMBL" id="EWS74231.1"/>
    </source>
</evidence>
<feature type="transmembrane region" description="Helical" evidence="1">
    <location>
        <begin position="12"/>
        <end position="30"/>
    </location>
</feature>
<sequence length="197" mass="23362">MICLRRRVSQFIIVRSYILLNILFRVIKFINCTYWQVHSVVFNNICIFYSSKNTLATYWSQLTSQIHKITTFKICHTYLQVIFNGIITVGDLQVILFRLHKTFLVRIKSRSVQILTDKGSLFFKSILDFRNNLSFLANQIGVLPVLVCIFIQIIQRQLTIFFTYFKRISQLSTYVNFFQFIIKITRSVINLAFQFLD</sequence>
<dbReference type="AlphaFoldDB" id="W7XI07"/>
<feature type="transmembrane region" description="Helical" evidence="1">
    <location>
        <begin position="78"/>
        <end position="99"/>
    </location>
</feature>
<dbReference type="EMBL" id="GG662693">
    <property type="protein sequence ID" value="EWS74231.1"/>
    <property type="molecule type" value="Genomic_DNA"/>
</dbReference>
<evidence type="ECO:0000313" key="3">
    <source>
        <dbReference type="Proteomes" id="UP000009168"/>
    </source>
</evidence>
<keyword evidence="1 2" id="KW-0812">Transmembrane</keyword>
<reference evidence="3" key="1">
    <citation type="journal article" date="2006" name="PLoS Biol.">
        <title>Macronuclear genome sequence of the ciliate Tetrahymena thermophila, a model eukaryote.</title>
        <authorList>
            <person name="Eisen J.A."/>
            <person name="Coyne R.S."/>
            <person name="Wu M."/>
            <person name="Wu D."/>
            <person name="Thiagarajan M."/>
            <person name="Wortman J.R."/>
            <person name="Badger J.H."/>
            <person name="Ren Q."/>
            <person name="Amedeo P."/>
            <person name="Jones K.M."/>
            <person name="Tallon L.J."/>
            <person name="Delcher A.L."/>
            <person name="Salzberg S.L."/>
            <person name="Silva J.C."/>
            <person name="Haas B.J."/>
            <person name="Majoros W.H."/>
            <person name="Farzad M."/>
            <person name="Carlton J.M."/>
            <person name="Smith R.K. Jr."/>
            <person name="Garg J."/>
            <person name="Pearlman R.E."/>
            <person name="Karrer K.M."/>
            <person name="Sun L."/>
            <person name="Manning G."/>
            <person name="Elde N.C."/>
            <person name="Turkewitz A.P."/>
            <person name="Asai D.J."/>
            <person name="Wilkes D.E."/>
            <person name="Wang Y."/>
            <person name="Cai H."/>
            <person name="Collins K."/>
            <person name="Stewart B.A."/>
            <person name="Lee S.R."/>
            <person name="Wilamowska K."/>
            <person name="Weinberg Z."/>
            <person name="Ruzzo W.L."/>
            <person name="Wloga D."/>
            <person name="Gaertig J."/>
            <person name="Frankel J."/>
            <person name="Tsao C.-C."/>
            <person name="Gorovsky M.A."/>
            <person name="Keeling P.J."/>
            <person name="Waller R.F."/>
            <person name="Patron N.J."/>
            <person name="Cherry J.M."/>
            <person name="Stover N.A."/>
            <person name="Krieger C.J."/>
            <person name="del Toro C."/>
            <person name="Ryder H.F."/>
            <person name="Williamson S.C."/>
            <person name="Barbeau R.A."/>
            <person name="Hamilton E.P."/>
            <person name="Orias E."/>
        </authorList>
    </citation>
    <scope>NUCLEOTIDE SEQUENCE [LARGE SCALE GENOMIC DNA]</scope>
    <source>
        <strain evidence="3">SB210</strain>
    </source>
</reference>
<accession>W7XI07</accession>
<dbReference type="RefSeq" id="XP_012653204.1">
    <property type="nucleotide sequence ID" value="XM_012797750.1"/>
</dbReference>
<keyword evidence="1" id="KW-0472">Membrane</keyword>
<evidence type="ECO:0000256" key="1">
    <source>
        <dbReference type="SAM" id="Phobius"/>
    </source>
</evidence>
<dbReference type="InParanoid" id="W7XI07"/>
<protein>
    <submittedName>
        <fullName evidence="2">Transmembrane protein, putative</fullName>
    </submittedName>
</protein>